<evidence type="ECO:0000313" key="3">
    <source>
        <dbReference type="Proteomes" id="UP000023755"/>
    </source>
</evidence>
<dbReference type="AlphaFoldDB" id="X5HJJ2"/>
<reference evidence="2 3" key="1">
    <citation type="submission" date="2014-03" db="EMBL/GenBank/DDBJ databases">
        <title>Sequencing and Comparison of Genomes and Transcriptome Profiles of Human Ehrlichiosis Agents.</title>
        <authorList>
            <person name="Lin M."/>
            <person name="Daugherty S.C."/>
            <person name="Nagaraj S."/>
            <person name="Cheng Z."/>
            <person name="Xiong Q."/>
            <person name="Lin F.-Y."/>
            <person name="Sengamalay N."/>
            <person name="Ott S."/>
            <person name="Godinez A."/>
            <person name="Tallon L.J."/>
            <person name="Sadzewicz L."/>
            <person name="Fraser C.M."/>
            <person name="Dunning Hotopp J.C."/>
            <person name="Rikihisa Y."/>
        </authorList>
    </citation>
    <scope>NUCLEOTIDE SEQUENCE [LARGE SCALE GENOMIC DNA]</scope>
    <source>
        <strain evidence="2 3">Oregon</strain>
    </source>
</reference>
<accession>X5HJJ2</accession>
<evidence type="ECO:0000313" key="2">
    <source>
        <dbReference type="EMBL" id="AHX11259.1"/>
    </source>
</evidence>
<keyword evidence="1" id="KW-1133">Transmembrane helix</keyword>
<dbReference type="EMBL" id="CP007481">
    <property type="protein sequence ID" value="AHX11259.1"/>
    <property type="molecule type" value="Genomic_DNA"/>
</dbReference>
<name>X5HJJ2_9RICK</name>
<evidence type="ECO:0000256" key="1">
    <source>
        <dbReference type="SAM" id="Phobius"/>
    </source>
</evidence>
<keyword evidence="1" id="KW-0812">Transmembrane</keyword>
<keyword evidence="1" id="KW-0472">Membrane</keyword>
<gene>
    <name evidence="2" type="ORF">NHE_0300</name>
</gene>
<dbReference type="HOGENOM" id="CLU_1045202_0_0_5"/>
<dbReference type="RefSeq" id="WP_156927341.1">
    <property type="nucleotide sequence ID" value="NZ_CP007481.1"/>
</dbReference>
<protein>
    <submittedName>
        <fullName evidence="2">Uncharacterized protein</fullName>
    </submittedName>
</protein>
<dbReference type="KEGG" id="nhm:NHE_0300"/>
<keyword evidence="3" id="KW-1185">Reference proteome</keyword>
<feature type="transmembrane region" description="Helical" evidence="1">
    <location>
        <begin position="12"/>
        <end position="32"/>
    </location>
</feature>
<dbReference type="Proteomes" id="UP000023755">
    <property type="component" value="Chromosome"/>
</dbReference>
<sequence>MVIDSTTVSSIIVFVVYVLITTLLSCLVGLMLHRKRLEYRRVSFHPECGSQESSDDTVLVLCAQEIGPNTDLSFPTEEFVDDDFSDLYNTLILPENLSLDTKENSPITVRSDSSQSFTDDLPGCFPQKGQYFLPVRCVHSDPSIGHSTANFNAPICFSTPVYTLGDKLNPNSSAHDPVAQPPMEGIKRCSVMESTVTVNSILVDASAEYYAVDTDFIDLSTKYLTAEGESGVSSNEPKHAPSLQIVFCPELEKNDASSMRMRRITI</sequence>
<organism evidence="2 3">
    <name type="scientific">Neorickettsia helminthoeca str. Oregon</name>
    <dbReference type="NCBI Taxonomy" id="1286528"/>
    <lineage>
        <taxon>Bacteria</taxon>
        <taxon>Pseudomonadati</taxon>
        <taxon>Pseudomonadota</taxon>
        <taxon>Alphaproteobacteria</taxon>
        <taxon>Rickettsiales</taxon>
        <taxon>Anaplasmataceae</taxon>
        <taxon>Neorickettsia</taxon>
    </lineage>
</organism>
<proteinExistence type="predicted"/>